<organism evidence="2 3">
    <name type="scientific">Rosa chinensis</name>
    <name type="common">China rose</name>
    <dbReference type="NCBI Taxonomy" id="74649"/>
    <lineage>
        <taxon>Eukaryota</taxon>
        <taxon>Viridiplantae</taxon>
        <taxon>Streptophyta</taxon>
        <taxon>Embryophyta</taxon>
        <taxon>Tracheophyta</taxon>
        <taxon>Spermatophyta</taxon>
        <taxon>Magnoliopsida</taxon>
        <taxon>eudicotyledons</taxon>
        <taxon>Gunneridae</taxon>
        <taxon>Pentapetalae</taxon>
        <taxon>rosids</taxon>
        <taxon>fabids</taxon>
        <taxon>Rosales</taxon>
        <taxon>Rosaceae</taxon>
        <taxon>Rosoideae</taxon>
        <taxon>Rosoideae incertae sedis</taxon>
        <taxon>Rosa</taxon>
    </lineage>
</organism>
<protein>
    <submittedName>
        <fullName evidence="2">Uncharacterized protein</fullName>
    </submittedName>
</protein>
<sequence>MRKSQYNCYLTKAHLPFYWKIEKTILIKVCGILVLFIFSFEVFYGENNIFTIFFFSKVSFLLPYFPVLLVACS</sequence>
<dbReference type="EMBL" id="PDCK01000043">
    <property type="protein sequence ID" value="PRQ35511.1"/>
    <property type="molecule type" value="Genomic_DNA"/>
</dbReference>
<name>A0A2P6QMV2_ROSCH</name>
<accession>A0A2P6QMV2</accession>
<proteinExistence type="predicted"/>
<evidence type="ECO:0000313" key="3">
    <source>
        <dbReference type="Proteomes" id="UP000238479"/>
    </source>
</evidence>
<evidence type="ECO:0000256" key="1">
    <source>
        <dbReference type="SAM" id="Phobius"/>
    </source>
</evidence>
<keyword evidence="1" id="KW-1133">Transmembrane helix</keyword>
<reference evidence="2 3" key="1">
    <citation type="journal article" date="2018" name="Nat. Genet.">
        <title>The Rosa genome provides new insights in the design of modern roses.</title>
        <authorList>
            <person name="Bendahmane M."/>
        </authorList>
    </citation>
    <scope>NUCLEOTIDE SEQUENCE [LARGE SCALE GENOMIC DNA]</scope>
    <source>
        <strain evidence="3">cv. Old Blush</strain>
    </source>
</reference>
<keyword evidence="3" id="KW-1185">Reference proteome</keyword>
<feature type="transmembrane region" description="Helical" evidence="1">
    <location>
        <begin position="50"/>
        <end position="72"/>
    </location>
</feature>
<gene>
    <name evidence="2" type="ORF">RchiOBHm_Chr5g0080831</name>
</gene>
<evidence type="ECO:0000313" key="2">
    <source>
        <dbReference type="EMBL" id="PRQ35511.1"/>
    </source>
</evidence>
<keyword evidence="1" id="KW-0472">Membrane</keyword>
<dbReference type="Proteomes" id="UP000238479">
    <property type="component" value="Chromosome 5"/>
</dbReference>
<comment type="caution">
    <text evidence="2">The sequence shown here is derived from an EMBL/GenBank/DDBJ whole genome shotgun (WGS) entry which is preliminary data.</text>
</comment>
<dbReference type="Gramene" id="PRQ35511">
    <property type="protein sequence ID" value="PRQ35511"/>
    <property type="gene ID" value="RchiOBHm_Chr5g0080831"/>
</dbReference>
<keyword evidence="1" id="KW-0812">Transmembrane</keyword>
<feature type="transmembrane region" description="Helical" evidence="1">
    <location>
        <begin position="25"/>
        <end position="44"/>
    </location>
</feature>
<dbReference type="AlphaFoldDB" id="A0A2P6QMV2"/>